<sequence>MLPVPCSRRGRRPPLLIRQSTRHFVRGTLRVVFTPLGAAGLGARIGSSGSRLQPPEVSLLRRGGPLTASYAAGAPAILCVGRSVRSSLLLELRDLERGSDAPGATHSYPKSPLFTGEGQRWVLLSG</sequence>
<evidence type="ECO:0000313" key="2">
    <source>
        <dbReference type="Proteomes" id="UP001066276"/>
    </source>
</evidence>
<dbReference type="AlphaFoldDB" id="A0AAV7R6G7"/>
<keyword evidence="2" id="KW-1185">Reference proteome</keyword>
<evidence type="ECO:0000313" key="1">
    <source>
        <dbReference type="EMBL" id="KAJ1148362.1"/>
    </source>
</evidence>
<gene>
    <name evidence="1" type="ORF">NDU88_001199</name>
</gene>
<dbReference type="Proteomes" id="UP001066276">
    <property type="component" value="Chromosome 5"/>
</dbReference>
<dbReference type="EMBL" id="JANPWB010000009">
    <property type="protein sequence ID" value="KAJ1148362.1"/>
    <property type="molecule type" value="Genomic_DNA"/>
</dbReference>
<protein>
    <submittedName>
        <fullName evidence="1">Uncharacterized protein</fullName>
    </submittedName>
</protein>
<organism evidence="1 2">
    <name type="scientific">Pleurodeles waltl</name>
    <name type="common">Iberian ribbed newt</name>
    <dbReference type="NCBI Taxonomy" id="8319"/>
    <lineage>
        <taxon>Eukaryota</taxon>
        <taxon>Metazoa</taxon>
        <taxon>Chordata</taxon>
        <taxon>Craniata</taxon>
        <taxon>Vertebrata</taxon>
        <taxon>Euteleostomi</taxon>
        <taxon>Amphibia</taxon>
        <taxon>Batrachia</taxon>
        <taxon>Caudata</taxon>
        <taxon>Salamandroidea</taxon>
        <taxon>Salamandridae</taxon>
        <taxon>Pleurodelinae</taxon>
        <taxon>Pleurodeles</taxon>
    </lineage>
</organism>
<accession>A0AAV7R6G7</accession>
<proteinExistence type="predicted"/>
<name>A0AAV7R6G7_PLEWA</name>
<reference evidence="1" key="1">
    <citation type="journal article" date="2022" name="bioRxiv">
        <title>Sequencing and chromosome-scale assembly of the giantPleurodeles waltlgenome.</title>
        <authorList>
            <person name="Brown T."/>
            <person name="Elewa A."/>
            <person name="Iarovenko S."/>
            <person name="Subramanian E."/>
            <person name="Araus A.J."/>
            <person name="Petzold A."/>
            <person name="Susuki M."/>
            <person name="Suzuki K.-i.T."/>
            <person name="Hayashi T."/>
            <person name="Toyoda A."/>
            <person name="Oliveira C."/>
            <person name="Osipova E."/>
            <person name="Leigh N.D."/>
            <person name="Simon A."/>
            <person name="Yun M.H."/>
        </authorList>
    </citation>
    <scope>NUCLEOTIDE SEQUENCE</scope>
    <source>
        <strain evidence="1">20211129_DDA</strain>
        <tissue evidence="1">Liver</tissue>
    </source>
</reference>
<comment type="caution">
    <text evidence="1">The sequence shown here is derived from an EMBL/GenBank/DDBJ whole genome shotgun (WGS) entry which is preliminary data.</text>
</comment>